<dbReference type="InterPro" id="IPR054207">
    <property type="entry name" value="DUF6913"/>
</dbReference>
<dbReference type="RefSeq" id="WP_139000494.1">
    <property type="nucleotide sequence ID" value="NZ_BAABAV010000001.1"/>
</dbReference>
<dbReference type="EMBL" id="BAABAV010000001">
    <property type="protein sequence ID" value="GAA4269608.1"/>
    <property type="molecule type" value="Genomic_DNA"/>
</dbReference>
<accession>A0ABP8EBJ3</accession>
<comment type="caution">
    <text evidence="1">The sequence shown here is derived from an EMBL/GenBank/DDBJ whole genome shotgun (WGS) entry which is preliminary data.</text>
</comment>
<evidence type="ECO:0000313" key="1">
    <source>
        <dbReference type="EMBL" id="GAA4269608.1"/>
    </source>
</evidence>
<organism evidence="1 2">
    <name type="scientific">Hyunsoonleella aestuarii</name>
    <dbReference type="NCBI Taxonomy" id="912802"/>
    <lineage>
        <taxon>Bacteria</taxon>
        <taxon>Pseudomonadati</taxon>
        <taxon>Bacteroidota</taxon>
        <taxon>Flavobacteriia</taxon>
        <taxon>Flavobacteriales</taxon>
        <taxon>Flavobacteriaceae</taxon>
    </lineage>
</organism>
<evidence type="ECO:0000313" key="2">
    <source>
        <dbReference type="Proteomes" id="UP001500027"/>
    </source>
</evidence>
<gene>
    <name evidence="1" type="ORF">GCM10022257_17090</name>
</gene>
<proteinExistence type="predicted"/>
<dbReference type="Pfam" id="PF21857">
    <property type="entry name" value="DUF6913"/>
    <property type="match status" value="1"/>
</dbReference>
<reference evidence="2" key="1">
    <citation type="journal article" date="2019" name="Int. J. Syst. Evol. Microbiol.">
        <title>The Global Catalogue of Microorganisms (GCM) 10K type strain sequencing project: providing services to taxonomists for standard genome sequencing and annotation.</title>
        <authorList>
            <consortium name="The Broad Institute Genomics Platform"/>
            <consortium name="The Broad Institute Genome Sequencing Center for Infectious Disease"/>
            <person name="Wu L."/>
            <person name="Ma J."/>
        </authorList>
    </citation>
    <scope>NUCLEOTIDE SEQUENCE [LARGE SCALE GENOMIC DNA]</scope>
    <source>
        <strain evidence="2">JCM 17452</strain>
    </source>
</reference>
<name>A0ABP8EBJ3_9FLAO</name>
<protein>
    <submittedName>
        <fullName evidence="1">Uncharacterized protein</fullName>
    </submittedName>
</protein>
<dbReference type="Proteomes" id="UP001500027">
    <property type="component" value="Unassembled WGS sequence"/>
</dbReference>
<sequence>MILKGFKEKSNKKYLNKILLNRYVYVDNSKIKSLGVILNIDEVDDFERFRSLAAYINVRPNRLKVIAYSPTKSEKPNFWEVCFNPKDIGCRGAIKNIELQSFLDTPYDALISYYTSEELELKLLTGLSKAKFKIGILQTDSRLNDLIIKTKVNEFNVFKKELFKYLTILNKI</sequence>
<keyword evidence="2" id="KW-1185">Reference proteome</keyword>